<evidence type="ECO:0000313" key="2">
    <source>
        <dbReference type="EMBL" id="GAK45793.1"/>
    </source>
</evidence>
<dbReference type="InterPro" id="IPR029068">
    <property type="entry name" value="Glyas_Bleomycin-R_OHBP_Dase"/>
</dbReference>
<accession>A0A081BCM5</accession>
<dbReference type="Pfam" id="PF00903">
    <property type="entry name" value="Glyoxalase"/>
    <property type="match status" value="1"/>
</dbReference>
<keyword evidence="2" id="KW-0223">Dioxygenase</keyword>
<sequence>MSLNTYLFFDGNCREAFDFYKDCLKAEIVFSLTFGDTPDGGPASEEGAGDISQKIAHICLEKDGFQLMASDEPGTYERPQGFRVCFNGKTPEEAKQVFGALSKGAEVTMPIGETFFSPAFGMLRDKFGIPWIVNTQTPE</sequence>
<protein>
    <submittedName>
        <fullName evidence="2">Glyoxalase/bleomycin resistance protein/dioxygenase</fullName>
    </submittedName>
</protein>
<dbReference type="Gene3D" id="3.10.180.10">
    <property type="entry name" value="2,3-Dihydroxybiphenyl 1,2-Dioxygenase, domain 1"/>
    <property type="match status" value="1"/>
</dbReference>
<dbReference type="RefSeq" id="WP_045447495.1">
    <property type="nucleotide sequence ID" value="NZ_BBIO01000012.1"/>
</dbReference>
<dbReference type="InterPro" id="IPR004360">
    <property type="entry name" value="Glyas_Fos-R_dOase_dom"/>
</dbReference>
<dbReference type="GO" id="GO:0051213">
    <property type="term" value="F:dioxygenase activity"/>
    <property type="evidence" value="ECO:0007669"/>
    <property type="project" value="UniProtKB-KW"/>
</dbReference>
<evidence type="ECO:0000259" key="1">
    <source>
        <dbReference type="Pfam" id="PF00903"/>
    </source>
</evidence>
<keyword evidence="3" id="KW-1185">Reference proteome</keyword>
<evidence type="ECO:0000313" key="3">
    <source>
        <dbReference type="Proteomes" id="UP000028702"/>
    </source>
</evidence>
<feature type="domain" description="Glyoxalase/fosfomycin resistance/dioxygenase" evidence="1">
    <location>
        <begin position="3"/>
        <end position="131"/>
    </location>
</feature>
<dbReference type="AlphaFoldDB" id="A0A081BCM5"/>
<dbReference type="InterPro" id="IPR028973">
    <property type="entry name" value="PhnB-like"/>
</dbReference>
<dbReference type="PANTHER" id="PTHR33990:SF1">
    <property type="entry name" value="PROTEIN YJDN"/>
    <property type="match status" value="1"/>
</dbReference>
<dbReference type="eggNOG" id="COG2764">
    <property type="taxonomic scope" value="Bacteria"/>
</dbReference>
<dbReference type="CDD" id="cd06588">
    <property type="entry name" value="PhnB_like"/>
    <property type="match status" value="1"/>
</dbReference>
<organism evidence="2 3">
    <name type="scientific">Tepidicaulis marinus</name>
    <dbReference type="NCBI Taxonomy" id="1333998"/>
    <lineage>
        <taxon>Bacteria</taxon>
        <taxon>Pseudomonadati</taxon>
        <taxon>Pseudomonadota</taxon>
        <taxon>Alphaproteobacteria</taxon>
        <taxon>Hyphomicrobiales</taxon>
        <taxon>Parvibaculaceae</taxon>
        <taxon>Tepidicaulis</taxon>
    </lineage>
</organism>
<proteinExistence type="predicted"/>
<name>A0A081BCM5_9HYPH</name>
<reference evidence="2 3" key="1">
    <citation type="submission" date="2014-07" db="EMBL/GenBank/DDBJ databases">
        <title>Tepidicaulis marinum gen. nov., sp. nov., a novel marine bacterium denitrifying nitrate to nitrous oxide strictly under microaerobic conditions.</title>
        <authorList>
            <person name="Takeuchi M."/>
            <person name="Yamagishi T."/>
            <person name="Kamagata Y."/>
            <person name="Oshima K."/>
            <person name="Hattori M."/>
            <person name="Katayama T."/>
            <person name="Hanada S."/>
            <person name="Tamaki H."/>
            <person name="Marumo K."/>
            <person name="Maeda H."/>
            <person name="Nedachi M."/>
            <person name="Iwasaki W."/>
            <person name="Suwa Y."/>
            <person name="Sakata S."/>
        </authorList>
    </citation>
    <scope>NUCLEOTIDE SEQUENCE [LARGE SCALE GENOMIC DNA]</scope>
    <source>
        <strain evidence="2 3">MA2</strain>
    </source>
</reference>
<gene>
    <name evidence="2" type="ORF">M2A_2292</name>
</gene>
<dbReference type="SUPFAM" id="SSF54593">
    <property type="entry name" value="Glyoxalase/Bleomycin resistance protein/Dihydroxybiphenyl dioxygenase"/>
    <property type="match status" value="1"/>
</dbReference>
<comment type="caution">
    <text evidence="2">The sequence shown here is derived from an EMBL/GenBank/DDBJ whole genome shotgun (WGS) entry which is preliminary data.</text>
</comment>
<dbReference type="Proteomes" id="UP000028702">
    <property type="component" value="Unassembled WGS sequence"/>
</dbReference>
<dbReference type="STRING" id="1333998.M2A_2292"/>
<dbReference type="PANTHER" id="PTHR33990">
    <property type="entry name" value="PROTEIN YJDN-RELATED"/>
    <property type="match status" value="1"/>
</dbReference>
<dbReference type="EMBL" id="BBIO01000012">
    <property type="protein sequence ID" value="GAK45793.1"/>
    <property type="molecule type" value="Genomic_DNA"/>
</dbReference>
<keyword evidence="2" id="KW-0560">Oxidoreductase</keyword>